<evidence type="ECO:0000313" key="2">
    <source>
        <dbReference type="Proteomes" id="UP001162889"/>
    </source>
</evidence>
<protein>
    <submittedName>
        <fullName evidence="1">Uncharacterized protein</fullName>
    </submittedName>
</protein>
<name>A0ABT1GLR3_9BURK</name>
<evidence type="ECO:0000313" key="1">
    <source>
        <dbReference type="EMBL" id="MCP2009912.1"/>
    </source>
</evidence>
<accession>A0ABT1GLR3</accession>
<sequence>MGMTVNCQVTTNMEAHSKIVKLDILPALKDGDSYGAA</sequence>
<keyword evidence="2" id="KW-1185">Reference proteome</keyword>
<dbReference type="Proteomes" id="UP001162889">
    <property type="component" value="Unassembled WGS sequence"/>
</dbReference>
<comment type="caution">
    <text evidence="1">The sequence shown here is derived from an EMBL/GenBank/DDBJ whole genome shotgun (WGS) entry which is preliminary data.</text>
</comment>
<reference evidence="1" key="1">
    <citation type="submission" date="2022-03" db="EMBL/GenBank/DDBJ databases">
        <title>Genome Encyclopedia of Bacteria and Archaea VI: Functional Genomics of Type Strains.</title>
        <authorList>
            <person name="Whitman W."/>
        </authorList>
    </citation>
    <scope>NUCLEOTIDE SEQUENCE</scope>
    <source>
        <strain evidence="1">HSC-15S17</strain>
    </source>
</reference>
<gene>
    <name evidence="1" type="ORF">L1274_003644</name>
</gene>
<proteinExistence type="predicted"/>
<dbReference type="EMBL" id="JALJZU010000007">
    <property type="protein sequence ID" value="MCP2009912.1"/>
    <property type="molecule type" value="Genomic_DNA"/>
</dbReference>
<organism evidence="1 2">
    <name type="scientific">Duganella violaceipulchra</name>
    <dbReference type="NCBI Taxonomy" id="2849652"/>
    <lineage>
        <taxon>Bacteria</taxon>
        <taxon>Pseudomonadati</taxon>
        <taxon>Pseudomonadota</taxon>
        <taxon>Betaproteobacteria</taxon>
        <taxon>Burkholderiales</taxon>
        <taxon>Oxalobacteraceae</taxon>
        <taxon>Telluria group</taxon>
        <taxon>Duganella</taxon>
    </lineage>
</organism>